<evidence type="ECO:0000313" key="2">
    <source>
        <dbReference type="EMBL" id="KAJ5079977.1"/>
    </source>
</evidence>
<reference evidence="2" key="1">
    <citation type="submission" date="2022-10" db="EMBL/GenBank/DDBJ databases">
        <title>Novel sulphate-reducing endosymbionts in the free-living metamonad Anaeramoeba.</title>
        <authorList>
            <person name="Jerlstrom-Hultqvist J."/>
            <person name="Cepicka I."/>
            <person name="Gallot-Lavallee L."/>
            <person name="Salas-Leiva D."/>
            <person name="Curtis B.A."/>
            <person name="Zahonova K."/>
            <person name="Pipaliya S."/>
            <person name="Dacks J."/>
            <person name="Roger A.J."/>
        </authorList>
    </citation>
    <scope>NUCLEOTIDE SEQUENCE</scope>
    <source>
        <strain evidence="2">BMAN</strain>
    </source>
</reference>
<dbReference type="OrthoDB" id="25620at2759"/>
<evidence type="ECO:0000256" key="1">
    <source>
        <dbReference type="SAM" id="MobiDB-lite"/>
    </source>
</evidence>
<comment type="caution">
    <text evidence="2">The sequence shown here is derived from an EMBL/GenBank/DDBJ whole genome shotgun (WGS) entry which is preliminary data.</text>
</comment>
<gene>
    <name evidence="2" type="ORF">M0811_14255</name>
</gene>
<protein>
    <submittedName>
        <fullName evidence="2">Uncharacterized protein</fullName>
    </submittedName>
</protein>
<dbReference type="Proteomes" id="UP001149090">
    <property type="component" value="Unassembled WGS sequence"/>
</dbReference>
<organism evidence="2 3">
    <name type="scientific">Anaeramoeba ignava</name>
    <name type="common">Anaerobic marine amoeba</name>
    <dbReference type="NCBI Taxonomy" id="1746090"/>
    <lineage>
        <taxon>Eukaryota</taxon>
        <taxon>Metamonada</taxon>
        <taxon>Anaeramoebidae</taxon>
        <taxon>Anaeramoeba</taxon>
    </lineage>
</organism>
<accession>A0A9Q0RH83</accession>
<feature type="compositionally biased region" description="Basic residues" evidence="1">
    <location>
        <begin position="1"/>
        <end position="13"/>
    </location>
</feature>
<dbReference type="EMBL" id="JAPDFW010000018">
    <property type="protein sequence ID" value="KAJ5079977.1"/>
    <property type="molecule type" value="Genomic_DNA"/>
</dbReference>
<feature type="region of interest" description="Disordered" evidence="1">
    <location>
        <begin position="1"/>
        <end position="20"/>
    </location>
</feature>
<name>A0A9Q0RH83_ANAIG</name>
<dbReference type="AlphaFoldDB" id="A0A9Q0RH83"/>
<sequence>MQKERKSRKRKSRNLTNRKTESLAIIKTRNNCIFGGFTEIGFVPKKGFSKGFKSNGKWNPSNTIWFGNGGYIELKIYQQKGISDFGYRDQGFEMPLGMKYGEESRNFCRIKELEYCRS</sequence>
<proteinExistence type="predicted"/>
<keyword evidence="3" id="KW-1185">Reference proteome</keyword>
<evidence type="ECO:0000313" key="3">
    <source>
        <dbReference type="Proteomes" id="UP001149090"/>
    </source>
</evidence>